<dbReference type="Proteomes" id="UP000199820">
    <property type="component" value="Unassembled WGS sequence"/>
</dbReference>
<evidence type="ECO:0000256" key="5">
    <source>
        <dbReference type="ARBA" id="ARBA00022737"/>
    </source>
</evidence>
<dbReference type="Gene3D" id="3.80.10.10">
    <property type="entry name" value="Ribonuclease Inhibitor"/>
    <property type="match status" value="1"/>
</dbReference>
<reference evidence="11 12" key="1">
    <citation type="submission" date="2016-10" db="EMBL/GenBank/DDBJ databases">
        <authorList>
            <person name="de Groot N.N."/>
        </authorList>
    </citation>
    <scope>NUCLEOTIDE SEQUENCE [LARGE SCALE GENOMIC DNA]</scope>
    <source>
        <strain evidence="11 12">KH1P1</strain>
    </source>
</reference>
<feature type="repeat" description="TPR" evidence="9">
    <location>
        <begin position="78"/>
        <end position="111"/>
    </location>
</feature>
<proteinExistence type="inferred from homology"/>
<dbReference type="PANTHER" id="PTHR46652">
    <property type="entry name" value="LEUCINE-RICH REPEAT AND IQ DOMAIN-CONTAINING PROTEIN 1-RELATED"/>
    <property type="match status" value="1"/>
</dbReference>
<dbReference type="InterPro" id="IPR050836">
    <property type="entry name" value="SDS22/Internalin_LRR"/>
</dbReference>
<dbReference type="GO" id="GO:0005694">
    <property type="term" value="C:chromosome"/>
    <property type="evidence" value="ECO:0007669"/>
    <property type="project" value="UniProtKB-SubCell"/>
</dbReference>
<keyword evidence="3" id="KW-0158">Chromosome</keyword>
<dbReference type="InterPro" id="IPR032675">
    <property type="entry name" value="LRR_dom_sf"/>
</dbReference>
<sequence length="490" mass="54597">MKRKIVSQLALGFTIAGAVLWSGNIMNIFLGIARMNAKPAEKTISDYLGEGQKYLENDDYREAMVCYENAIAMDEQNPEAVSGLARTYEGTDNFRKAEAMYEKALELKPDDADTILSLAQAYIQNGKREEAKKLLAEKADSTRDDRIRQMLSQTDVESPVANLPSGNYDAYQVLTLDIPENAIVYYTTDGKKATSKSKIYEDGILITQPETHINAVAFNVYGYQSEPLSLDYTITAPNEPVSVNDPDLEMILRNASGRENGPLMTADLAGIRELYIIGPDAYEKKDSLRQYRFSEWEIRKTGETMRADDYQGDIRDYSSLRYCTNLTTLCIAYQDHPDLTAISSLSGLKNLSLMKNHLTDITPIAGLTGLEQLNLGWNDLTDIHAVSGLQTLTSLGIWGNHITDLSPLGSLTGLTYLDFSDNEVSDVSALEAMTDLKELWMAGNRLTDISVTDSMPYLEVLMAGGNSIENYGKLEKRLFDMNQTDLMEEK</sequence>
<dbReference type="SMART" id="SM00365">
    <property type="entry name" value="LRR_SD22"/>
    <property type="match status" value="4"/>
</dbReference>
<keyword evidence="6" id="KW-0227">DNA damage</keyword>
<dbReference type="RefSeq" id="WP_074649331.1">
    <property type="nucleotide sequence ID" value="NZ_FOIL01000017.1"/>
</dbReference>
<dbReference type="GO" id="GO:0006281">
    <property type="term" value="P:DNA repair"/>
    <property type="evidence" value="ECO:0007669"/>
    <property type="project" value="UniProtKB-KW"/>
</dbReference>
<dbReference type="InterPro" id="IPR025875">
    <property type="entry name" value="Leu-rich_rpt_4"/>
</dbReference>
<evidence type="ECO:0000256" key="3">
    <source>
        <dbReference type="ARBA" id="ARBA00022454"/>
    </source>
</evidence>
<evidence type="ECO:0000256" key="8">
    <source>
        <dbReference type="ARBA" id="ARBA00023204"/>
    </source>
</evidence>
<dbReference type="InterPro" id="IPR019734">
    <property type="entry name" value="TPR_rpt"/>
</dbReference>
<keyword evidence="7" id="KW-0156">Chromatin regulator</keyword>
<gene>
    <name evidence="11" type="ORF">SAMN04487771_101727</name>
</gene>
<dbReference type="OrthoDB" id="2068444at2"/>
<evidence type="ECO:0000256" key="9">
    <source>
        <dbReference type="PROSITE-ProRule" id="PRU00339"/>
    </source>
</evidence>
<dbReference type="InterPro" id="IPR001611">
    <property type="entry name" value="Leu-rich_rpt"/>
</dbReference>
<dbReference type="Pfam" id="PF14559">
    <property type="entry name" value="TPR_19"/>
    <property type="match status" value="1"/>
</dbReference>
<dbReference type="AlphaFoldDB" id="A0A1I0EB91"/>
<evidence type="ECO:0000256" key="6">
    <source>
        <dbReference type="ARBA" id="ARBA00022763"/>
    </source>
</evidence>
<keyword evidence="8" id="KW-0234">DNA repair</keyword>
<dbReference type="EMBL" id="FOIL01000017">
    <property type="protein sequence ID" value="SET41658.1"/>
    <property type="molecule type" value="Genomic_DNA"/>
</dbReference>
<dbReference type="SUPFAM" id="SSF52058">
    <property type="entry name" value="L domain-like"/>
    <property type="match status" value="1"/>
</dbReference>
<dbReference type="PANTHER" id="PTHR46652:SF3">
    <property type="entry name" value="LEUCINE-RICH REPEAT-CONTAINING PROTEIN 9"/>
    <property type="match status" value="1"/>
</dbReference>
<comment type="similarity">
    <text evidence="2">Belongs to the Tonsoku family.</text>
</comment>
<evidence type="ECO:0000256" key="4">
    <source>
        <dbReference type="ARBA" id="ARBA00022614"/>
    </source>
</evidence>
<dbReference type="PROSITE" id="PS51450">
    <property type="entry name" value="LRR"/>
    <property type="match status" value="5"/>
</dbReference>
<protein>
    <submittedName>
        <fullName evidence="11">Tetratricopeptide repeat-containing protein</fullName>
    </submittedName>
</protein>
<keyword evidence="12" id="KW-1185">Reference proteome</keyword>
<evidence type="ECO:0000256" key="7">
    <source>
        <dbReference type="ARBA" id="ARBA00022853"/>
    </source>
</evidence>
<evidence type="ECO:0000256" key="1">
    <source>
        <dbReference type="ARBA" id="ARBA00004286"/>
    </source>
</evidence>
<keyword evidence="9" id="KW-0802">TPR repeat</keyword>
<dbReference type="PROSITE" id="PS50005">
    <property type="entry name" value="TPR"/>
    <property type="match status" value="2"/>
</dbReference>
<evidence type="ECO:0000256" key="2">
    <source>
        <dbReference type="ARBA" id="ARBA00010999"/>
    </source>
</evidence>
<name>A0A1I0EB91_9FIRM</name>
<dbReference type="GO" id="GO:0006325">
    <property type="term" value="P:chromatin organization"/>
    <property type="evidence" value="ECO:0007669"/>
    <property type="project" value="UniProtKB-KW"/>
</dbReference>
<evidence type="ECO:0000259" key="10">
    <source>
        <dbReference type="Pfam" id="PF13290"/>
    </source>
</evidence>
<accession>A0A1I0EB91</accession>
<dbReference type="InterPro" id="IPR059177">
    <property type="entry name" value="GH29D-like_dom"/>
</dbReference>
<feature type="repeat" description="TPR" evidence="9">
    <location>
        <begin position="44"/>
        <end position="77"/>
    </location>
</feature>
<organism evidence="11 12">
    <name type="scientific">[Clostridium] aminophilum</name>
    <dbReference type="NCBI Taxonomy" id="1526"/>
    <lineage>
        <taxon>Bacteria</taxon>
        <taxon>Bacillati</taxon>
        <taxon>Bacillota</taxon>
        <taxon>Clostridia</taxon>
        <taxon>Lachnospirales</taxon>
        <taxon>Lachnospiraceae</taxon>
    </lineage>
</organism>
<dbReference type="Gene3D" id="1.25.40.10">
    <property type="entry name" value="Tetratricopeptide repeat domain"/>
    <property type="match status" value="1"/>
</dbReference>
<dbReference type="SUPFAM" id="SSF48452">
    <property type="entry name" value="TPR-like"/>
    <property type="match status" value="1"/>
</dbReference>
<evidence type="ECO:0000313" key="12">
    <source>
        <dbReference type="Proteomes" id="UP000199820"/>
    </source>
</evidence>
<evidence type="ECO:0000313" key="11">
    <source>
        <dbReference type="EMBL" id="SET41658.1"/>
    </source>
</evidence>
<keyword evidence="5" id="KW-0677">Repeat</keyword>
<dbReference type="SMART" id="SM00028">
    <property type="entry name" value="TPR"/>
    <property type="match status" value="3"/>
</dbReference>
<dbReference type="Pfam" id="PF13290">
    <property type="entry name" value="CHB_HEX_C_1"/>
    <property type="match status" value="1"/>
</dbReference>
<dbReference type="InterPro" id="IPR011990">
    <property type="entry name" value="TPR-like_helical_dom_sf"/>
</dbReference>
<keyword evidence="4" id="KW-0433">Leucine-rich repeat</keyword>
<feature type="domain" description="GH29D-like beta-sandwich" evidence="10">
    <location>
        <begin position="164"/>
        <end position="225"/>
    </location>
</feature>
<dbReference type="Pfam" id="PF12799">
    <property type="entry name" value="LRR_4"/>
    <property type="match status" value="1"/>
</dbReference>
<comment type="subcellular location">
    <subcellularLocation>
        <location evidence="1">Chromosome</location>
    </subcellularLocation>
</comment>